<dbReference type="EMBL" id="JPRM01000021">
    <property type="protein sequence ID" value="KFF15417.1"/>
    <property type="molecule type" value="Genomic_DNA"/>
</dbReference>
<dbReference type="Proteomes" id="UP000028712">
    <property type="component" value="Unassembled WGS sequence"/>
</dbReference>
<dbReference type="STRING" id="991.IW20_14070"/>
<dbReference type="RefSeq" id="WP_035623250.1">
    <property type="nucleotide sequence ID" value="NZ_JBEWQG010000002.1"/>
</dbReference>
<evidence type="ECO:0008006" key="6">
    <source>
        <dbReference type="Google" id="ProtNLM"/>
    </source>
</evidence>
<reference evidence="3 5" key="2">
    <citation type="submission" date="2016-11" db="EMBL/GenBank/DDBJ databases">
        <title>Whole genomes of Flavobacteriaceae.</title>
        <authorList>
            <person name="Stine C."/>
            <person name="Li C."/>
            <person name="Tadesse D."/>
        </authorList>
    </citation>
    <scope>NUCLEOTIDE SEQUENCE [LARGE SCALE GENOMIC DNA]</scope>
    <source>
        <strain evidence="3 5">ATCC 29551</strain>
    </source>
</reference>
<name>A0A086AFF3_FLAHY</name>
<keyword evidence="1" id="KW-1133">Transmembrane helix</keyword>
<reference evidence="2 4" key="1">
    <citation type="submission" date="2014-07" db="EMBL/GenBank/DDBJ databases">
        <title>Genome of Flavobacterium hydatis DSM 2063.</title>
        <authorList>
            <person name="Pipes S.E."/>
            <person name="Stropko S.J."/>
            <person name="Newman J.D."/>
        </authorList>
    </citation>
    <scope>NUCLEOTIDE SEQUENCE [LARGE SCALE GENOMIC DNA]</scope>
    <source>
        <strain evidence="2 4">DSM 2063</strain>
    </source>
</reference>
<sequence>MEMNFLAFFASALTTLVTGFIWYNPKVFGTIWMREAGVTQEDLQKGSMLKIFVLTYIFSLMMTIIVSALTIHQSGAVGMVGGPPLVASAKPSFAAFMADYGTAFRTFKHGALHGFMTGLFFAFPMLAINGLFERKSWKYIFVHAGYWILTLTIMGGIICAWA</sequence>
<evidence type="ECO:0000256" key="1">
    <source>
        <dbReference type="SAM" id="Phobius"/>
    </source>
</evidence>
<protein>
    <recommendedName>
        <fullName evidence="6">DUF1761 domain-containing protein</fullName>
    </recommendedName>
</protein>
<evidence type="ECO:0000313" key="2">
    <source>
        <dbReference type="EMBL" id="KFF15417.1"/>
    </source>
</evidence>
<gene>
    <name evidence="3" type="ORF">B0A62_16935</name>
    <name evidence="2" type="ORF">IW20_14070</name>
</gene>
<feature type="transmembrane region" description="Helical" evidence="1">
    <location>
        <begin position="6"/>
        <end position="24"/>
    </location>
</feature>
<feature type="transmembrane region" description="Helical" evidence="1">
    <location>
        <begin position="139"/>
        <end position="161"/>
    </location>
</feature>
<comment type="caution">
    <text evidence="2">The sequence shown here is derived from an EMBL/GenBank/DDBJ whole genome shotgun (WGS) entry which is preliminary data.</text>
</comment>
<dbReference type="Proteomes" id="UP000198424">
    <property type="component" value="Unassembled WGS sequence"/>
</dbReference>
<dbReference type="OrthoDB" id="333057at2"/>
<proteinExistence type="predicted"/>
<feature type="transmembrane region" description="Helical" evidence="1">
    <location>
        <begin position="111"/>
        <end position="132"/>
    </location>
</feature>
<evidence type="ECO:0000313" key="4">
    <source>
        <dbReference type="Proteomes" id="UP000028712"/>
    </source>
</evidence>
<dbReference type="Pfam" id="PF08570">
    <property type="entry name" value="DUF1761"/>
    <property type="match status" value="1"/>
</dbReference>
<keyword evidence="1" id="KW-0812">Transmembrane</keyword>
<keyword evidence="1" id="KW-0472">Membrane</keyword>
<dbReference type="AlphaFoldDB" id="A0A086AFF3"/>
<keyword evidence="5" id="KW-1185">Reference proteome</keyword>
<dbReference type="eggNOG" id="ENOG503015I">
    <property type="taxonomic scope" value="Bacteria"/>
</dbReference>
<evidence type="ECO:0000313" key="5">
    <source>
        <dbReference type="Proteomes" id="UP000198424"/>
    </source>
</evidence>
<feature type="transmembrane region" description="Helical" evidence="1">
    <location>
        <begin position="51"/>
        <end position="71"/>
    </location>
</feature>
<accession>A0A086AFF3</accession>
<organism evidence="2 4">
    <name type="scientific">Flavobacterium hydatis</name>
    <name type="common">Cytophaga aquatilis</name>
    <dbReference type="NCBI Taxonomy" id="991"/>
    <lineage>
        <taxon>Bacteria</taxon>
        <taxon>Pseudomonadati</taxon>
        <taxon>Bacteroidota</taxon>
        <taxon>Flavobacteriia</taxon>
        <taxon>Flavobacteriales</taxon>
        <taxon>Flavobacteriaceae</taxon>
        <taxon>Flavobacterium</taxon>
    </lineage>
</organism>
<dbReference type="EMBL" id="MUGY01000025">
    <property type="protein sequence ID" value="OXA91365.1"/>
    <property type="molecule type" value="Genomic_DNA"/>
</dbReference>
<evidence type="ECO:0000313" key="3">
    <source>
        <dbReference type="EMBL" id="OXA91365.1"/>
    </source>
</evidence>
<dbReference type="InterPro" id="IPR013879">
    <property type="entry name" value="DUF1761"/>
</dbReference>